<feature type="compositionally biased region" description="Basic and acidic residues" evidence="2">
    <location>
        <begin position="542"/>
        <end position="552"/>
    </location>
</feature>
<dbReference type="InterPro" id="IPR011992">
    <property type="entry name" value="EF-hand-dom_pair"/>
</dbReference>
<evidence type="ECO:0000256" key="2">
    <source>
        <dbReference type="SAM" id="MobiDB-lite"/>
    </source>
</evidence>
<sequence>MVLGQVTGCPFNNPQDCPFYKKEAVWHDIAGLRVKEAQNDAFPPKTEDANVHETVHWHSHEPMRPNKMNKMGVVPDESQSTMDNDMAMREERHEQEKLVLYKDIEKLKIENQAAEKHVQRLEVQAKQIQTLEQQVAVLQVQLSDKGDLAKRAEELQEQVKAKNHMLERLDKLQQKFHAQGAHIEESKTLWIQRNAEMQVKERELEKERQEVKRQKDKCDQTLSEYQSGMRVMAQKEYDLTTEKAAMEEMQKDLVEKWQELQKEEARHQQEVSKGLKDADIELSRTKSQHECDILKQKEEKELLRAEKFRLGQQVTELQATVAMLETERQKAAAHTDLLKNAQNALDQAKALAERKNQDQEALEHRVAELEAALEDTERQRAQLKAAMHTQEASCHQEQQDKAQVQAKLAQMQIHVKELESTEEMQQRKIMALEEECGRLQRGMANLKRESYQEVQEVEQERDDLRLEKRMLEQRLEQQEEAIKRLKFGAQRNGDALESDARESIFGARGSPMSHGMRPGSGVRDAMESPFGETLDPAFGGRSRMEPELRARESAFGPQSHGEPAHGPTDGAESAFGMRDVGHRSPQDGRPLMQSAARPSRPEQYPARPMDRGRHRSSISSVSGVQAVDDLGSITITLGELVATKRGFELADCDRNGYLDVATLGEYCVQRGVKQITYGQLMQMIDAVDPHKTGVIQFFGFFGIQSYLFLKLKARGISLREWITFCTQEAPNPPPICSPRSPYPLPLPFGSTPERPESRSGTSLLSATLAESSGGTFGSPMAPPHTAWVSSSEGLQVNRTRRALQRHISNAAAMEEWQV</sequence>
<dbReference type="AlphaFoldDB" id="A0A7S4GKX8"/>
<dbReference type="SUPFAM" id="SSF47473">
    <property type="entry name" value="EF-hand"/>
    <property type="match status" value="1"/>
</dbReference>
<name>A0A7S4GKX8_9EUGL</name>
<proteinExistence type="predicted"/>
<feature type="coiled-coil region" evidence="1">
    <location>
        <begin position="104"/>
        <end position="488"/>
    </location>
</feature>
<evidence type="ECO:0000313" key="3">
    <source>
        <dbReference type="EMBL" id="CAE0840056.1"/>
    </source>
</evidence>
<organism evidence="3">
    <name type="scientific">Eutreptiella gymnastica</name>
    <dbReference type="NCBI Taxonomy" id="73025"/>
    <lineage>
        <taxon>Eukaryota</taxon>
        <taxon>Discoba</taxon>
        <taxon>Euglenozoa</taxon>
        <taxon>Euglenida</taxon>
        <taxon>Spirocuta</taxon>
        <taxon>Euglenophyceae</taxon>
        <taxon>Eutreptiales</taxon>
        <taxon>Eutreptiaceae</taxon>
        <taxon>Eutreptiella</taxon>
    </lineage>
</organism>
<keyword evidence="1" id="KW-0175">Coiled coil</keyword>
<accession>A0A7S4GKX8</accession>
<evidence type="ECO:0000256" key="1">
    <source>
        <dbReference type="SAM" id="Coils"/>
    </source>
</evidence>
<evidence type="ECO:0008006" key="4">
    <source>
        <dbReference type="Google" id="ProtNLM"/>
    </source>
</evidence>
<feature type="region of interest" description="Disordered" evidence="2">
    <location>
        <begin position="506"/>
        <end position="620"/>
    </location>
</feature>
<dbReference type="EMBL" id="HBJA01149067">
    <property type="protein sequence ID" value="CAE0840056.1"/>
    <property type="molecule type" value="Transcribed_RNA"/>
</dbReference>
<reference evidence="3" key="1">
    <citation type="submission" date="2021-01" db="EMBL/GenBank/DDBJ databases">
        <authorList>
            <person name="Corre E."/>
            <person name="Pelletier E."/>
            <person name="Niang G."/>
            <person name="Scheremetjew M."/>
            <person name="Finn R."/>
            <person name="Kale V."/>
            <person name="Holt S."/>
            <person name="Cochrane G."/>
            <person name="Meng A."/>
            <person name="Brown T."/>
            <person name="Cohen L."/>
        </authorList>
    </citation>
    <scope>NUCLEOTIDE SEQUENCE</scope>
    <source>
        <strain evidence="3">CCMP1594</strain>
    </source>
</reference>
<gene>
    <name evidence="3" type="ORF">EGYM00163_LOCUS51181</name>
</gene>
<protein>
    <recommendedName>
        <fullName evidence="4">EF-hand domain-containing protein</fullName>
    </recommendedName>
</protein>